<evidence type="ECO:0000256" key="6">
    <source>
        <dbReference type="ARBA" id="ARBA00048248"/>
    </source>
</evidence>
<dbReference type="GO" id="GO:0005524">
    <property type="term" value="F:ATP binding"/>
    <property type="evidence" value="ECO:0007669"/>
    <property type="project" value="UniProtKB-KW"/>
</dbReference>
<comment type="catalytic activity">
    <reaction evidence="6">
        <text>tRNA(Tyr) + L-tyrosine + ATP = L-tyrosyl-tRNA(Tyr) + AMP + diphosphate + H(+)</text>
        <dbReference type="Rhea" id="RHEA:10220"/>
        <dbReference type="Rhea" id="RHEA-COMP:9706"/>
        <dbReference type="Rhea" id="RHEA-COMP:9707"/>
        <dbReference type="ChEBI" id="CHEBI:15378"/>
        <dbReference type="ChEBI" id="CHEBI:30616"/>
        <dbReference type="ChEBI" id="CHEBI:33019"/>
        <dbReference type="ChEBI" id="CHEBI:58315"/>
        <dbReference type="ChEBI" id="CHEBI:78442"/>
        <dbReference type="ChEBI" id="CHEBI:78536"/>
        <dbReference type="ChEBI" id="CHEBI:456215"/>
        <dbReference type="EC" id="6.1.1.1"/>
    </reaction>
</comment>
<dbReference type="Gene3D" id="3.40.50.620">
    <property type="entry name" value="HUPs"/>
    <property type="match status" value="1"/>
</dbReference>
<dbReference type="SUPFAM" id="SSF52374">
    <property type="entry name" value="Nucleotidylyl transferase"/>
    <property type="match status" value="1"/>
</dbReference>
<dbReference type="PROSITE" id="PS00178">
    <property type="entry name" value="AA_TRNA_LIGASE_I"/>
    <property type="match status" value="1"/>
</dbReference>
<dbReference type="Pfam" id="PF00579">
    <property type="entry name" value="tRNA-synt_1b"/>
    <property type="match status" value="1"/>
</dbReference>
<dbReference type="EMBL" id="MVBM01000013">
    <property type="protein sequence ID" value="OOK64164.1"/>
    <property type="molecule type" value="Genomic_DNA"/>
</dbReference>
<sequence length="73" mass="7826">MILDELAWRGLIAQSTDLDALAAELRRGPMTLYAGFDPTAASLHAGHLVPLLTLRRFQRAGHRPIVLAGGPPA</sequence>
<organism evidence="7 8">
    <name type="scientific">Mycobacterium kansasii</name>
    <dbReference type="NCBI Taxonomy" id="1768"/>
    <lineage>
        <taxon>Bacteria</taxon>
        <taxon>Bacillati</taxon>
        <taxon>Actinomycetota</taxon>
        <taxon>Actinomycetes</taxon>
        <taxon>Mycobacteriales</taxon>
        <taxon>Mycobacteriaceae</taxon>
        <taxon>Mycobacterium</taxon>
    </lineage>
</organism>
<comment type="caution">
    <text evidence="7">The sequence shown here is derived from an EMBL/GenBank/DDBJ whole genome shotgun (WGS) entry which is preliminary data.</text>
</comment>
<dbReference type="GO" id="GO:0005829">
    <property type="term" value="C:cytosol"/>
    <property type="evidence" value="ECO:0007669"/>
    <property type="project" value="TreeGrafter"/>
</dbReference>
<evidence type="ECO:0000256" key="4">
    <source>
        <dbReference type="ARBA" id="ARBA00022917"/>
    </source>
</evidence>
<keyword evidence="4" id="KW-0648">Protein biosynthesis</keyword>
<reference evidence="7 8" key="1">
    <citation type="submission" date="2017-02" db="EMBL/GenBank/DDBJ databases">
        <title>Complete genome sequences of Mycobacterium kansasii strains isolated from rhesus macaques.</title>
        <authorList>
            <person name="Panda A."/>
            <person name="Nagaraj S."/>
            <person name="Zhao X."/>
            <person name="Tettelin H."/>
            <person name="Detolla L.J."/>
        </authorList>
    </citation>
    <scope>NUCLEOTIDE SEQUENCE [LARGE SCALE GENOMIC DNA]</scope>
    <source>
        <strain evidence="7 8">11-3813</strain>
    </source>
</reference>
<dbReference type="PANTHER" id="PTHR11766">
    <property type="entry name" value="TYROSYL-TRNA SYNTHETASE"/>
    <property type="match status" value="1"/>
</dbReference>
<keyword evidence="2" id="KW-0547">Nucleotide-binding</keyword>
<evidence type="ECO:0000256" key="1">
    <source>
        <dbReference type="ARBA" id="ARBA00022598"/>
    </source>
</evidence>
<dbReference type="AlphaFoldDB" id="A0A1V3WAZ9"/>
<protein>
    <submittedName>
        <fullName evidence="7">tRNA synthetases class I family protein</fullName>
    </submittedName>
</protein>
<dbReference type="GO" id="GO:0004831">
    <property type="term" value="F:tyrosine-tRNA ligase activity"/>
    <property type="evidence" value="ECO:0007669"/>
    <property type="project" value="UniProtKB-EC"/>
</dbReference>
<proteinExistence type="predicted"/>
<name>A0A1V3WAZ9_MYCKA</name>
<accession>A0A1V3WAZ9</accession>
<dbReference type="GO" id="GO:0006418">
    <property type="term" value="P:tRNA aminoacylation for protein translation"/>
    <property type="evidence" value="ECO:0007669"/>
    <property type="project" value="InterPro"/>
</dbReference>
<dbReference type="InterPro" id="IPR001412">
    <property type="entry name" value="aa-tRNA-synth_I_CS"/>
</dbReference>
<evidence type="ECO:0000256" key="5">
    <source>
        <dbReference type="ARBA" id="ARBA00023146"/>
    </source>
</evidence>
<dbReference type="InterPro" id="IPR002305">
    <property type="entry name" value="aa-tRNA-synth_Ic"/>
</dbReference>
<dbReference type="InterPro" id="IPR024088">
    <property type="entry name" value="Tyr-tRNA-ligase_bac-type"/>
</dbReference>
<evidence type="ECO:0000313" key="8">
    <source>
        <dbReference type="Proteomes" id="UP000189229"/>
    </source>
</evidence>
<dbReference type="InterPro" id="IPR014729">
    <property type="entry name" value="Rossmann-like_a/b/a_fold"/>
</dbReference>
<keyword evidence="5 7" id="KW-0030">Aminoacyl-tRNA synthetase</keyword>
<keyword evidence="3" id="KW-0067">ATP-binding</keyword>
<dbReference type="PANTHER" id="PTHR11766:SF0">
    <property type="entry name" value="TYROSINE--TRNA LIGASE, MITOCHONDRIAL"/>
    <property type="match status" value="1"/>
</dbReference>
<evidence type="ECO:0000313" key="7">
    <source>
        <dbReference type="EMBL" id="OOK64164.1"/>
    </source>
</evidence>
<evidence type="ECO:0000256" key="2">
    <source>
        <dbReference type="ARBA" id="ARBA00022741"/>
    </source>
</evidence>
<dbReference type="Proteomes" id="UP000189229">
    <property type="component" value="Unassembled WGS sequence"/>
</dbReference>
<keyword evidence="1" id="KW-0436">Ligase</keyword>
<gene>
    <name evidence="7" type="ORF">BZL30_9296</name>
</gene>
<evidence type="ECO:0000256" key="3">
    <source>
        <dbReference type="ARBA" id="ARBA00022840"/>
    </source>
</evidence>